<keyword evidence="4 11" id="KW-1134">Transmembrane beta strand</keyword>
<evidence type="ECO:0000256" key="2">
    <source>
        <dbReference type="ARBA" id="ARBA00009810"/>
    </source>
</evidence>
<keyword evidence="7 12" id="KW-0798">TonB box</keyword>
<feature type="region of interest" description="Disordered" evidence="13">
    <location>
        <begin position="227"/>
        <end position="247"/>
    </location>
</feature>
<dbReference type="NCBIfam" id="TIGR01785">
    <property type="entry name" value="TonB-hemin"/>
    <property type="match status" value="1"/>
</dbReference>
<evidence type="ECO:0000259" key="15">
    <source>
        <dbReference type="Pfam" id="PF00593"/>
    </source>
</evidence>
<dbReference type="InterPro" id="IPR012910">
    <property type="entry name" value="Plug_dom"/>
</dbReference>
<dbReference type="RefSeq" id="WP_190481137.1">
    <property type="nucleotide sequence ID" value="NZ_JACOFT010000007.1"/>
</dbReference>
<dbReference type="SUPFAM" id="SSF56935">
    <property type="entry name" value="Porins"/>
    <property type="match status" value="1"/>
</dbReference>
<keyword evidence="5 11" id="KW-0812">Transmembrane</keyword>
<dbReference type="PANTHER" id="PTHR30069">
    <property type="entry name" value="TONB-DEPENDENT OUTER MEMBRANE RECEPTOR"/>
    <property type="match status" value="1"/>
</dbReference>
<comment type="similarity">
    <text evidence="2 11 12">Belongs to the TonB-dependent receptor family.</text>
</comment>
<keyword evidence="10 11" id="KW-0998">Cell outer membrane</keyword>
<evidence type="ECO:0000256" key="11">
    <source>
        <dbReference type="PROSITE-ProRule" id="PRU01360"/>
    </source>
</evidence>
<evidence type="ECO:0000256" key="10">
    <source>
        <dbReference type="ARBA" id="ARBA00023237"/>
    </source>
</evidence>
<keyword evidence="18" id="KW-1185">Reference proteome</keyword>
<keyword evidence="6 14" id="KW-0732">Signal</keyword>
<keyword evidence="8 11" id="KW-0472">Membrane</keyword>
<evidence type="ECO:0000313" key="18">
    <source>
        <dbReference type="Proteomes" id="UP000637632"/>
    </source>
</evidence>
<dbReference type="InterPro" id="IPR036942">
    <property type="entry name" value="Beta-barrel_TonB_sf"/>
</dbReference>
<reference evidence="17 18" key="1">
    <citation type="submission" date="2020-08" db="EMBL/GenBank/DDBJ databases">
        <title>Novel species isolated from subtropical streams in China.</title>
        <authorList>
            <person name="Lu H."/>
        </authorList>
    </citation>
    <scope>NUCLEOTIDE SEQUENCE [LARGE SCALE GENOMIC DNA]</scope>
    <source>
        <strain evidence="17 18">CCTCC AB 2015119</strain>
    </source>
</reference>
<feature type="chain" id="PRO_5046148058" evidence="14">
    <location>
        <begin position="30"/>
        <end position="743"/>
    </location>
</feature>
<feature type="domain" description="TonB-dependent receptor plug" evidence="16">
    <location>
        <begin position="51"/>
        <end position="170"/>
    </location>
</feature>
<dbReference type="InterPro" id="IPR039426">
    <property type="entry name" value="TonB-dep_rcpt-like"/>
</dbReference>
<evidence type="ECO:0000256" key="4">
    <source>
        <dbReference type="ARBA" id="ARBA00022452"/>
    </source>
</evidence>
<keyword evidence="3 11" id="KW-0813">Transport</keyword>
<comment type="subcellular location">
    <subcellularLocation>
        <location evidence="1 11">Cell outer membrane</location>
        <topology evidence="1 11">Multi-pass membrane protein</topology>
    </subcellularLocation>
</comment>
<dbReference type="NCBIfam" id="TIGR01786">
    <property type="entry name" value="TonB-hemlactrns"/>
    <property type="match status" value="1"/>
</dbReference>
<evidence type="ECO:0000256" key="5">
    <source>
        <dbReference type="ARBA" id="ARBA00022692"/>
    </source>
</evidence>
<gene>
    <name evidence="17" type="ORF">H8K26_16980</name>
</gene>
<keyword evidence="9 17" id="KW-0675">Receptor</keyword>
<evidence type="ECO:0000313" key="17">
    <source>
        <dbReference type="EMBL" id="MBC3813138.1"/>
    </source>
</evidence>
<evidence type="ECO:0000256" key="8">
    <source>
        <dbReference type="ARBA" id="ARBA00023136"/>
    </source>
</evidence>
<feature type="compositionally biased region" description="Polar residues" evidence="13">
    <location>
        <begin position="232"/>
        <end position="247"/>
    </location>
</feature>
<protein>
    <submittedName>
        <fullName evidence="17">TonB-dependent hemoglobin/transferrin/lactoferrin family receptor</fullName>
    </submittedName>
</protein>
<accession>A0ABR6XJR0</accession>
<dbReference type="Gene3D" id="2.170.130.10">
    <property type="entry name" value="TonB-dependent receptor, plug domain"/>
    <property type="match status" value="1"/>
</dbReference>
<dbReference type="InterPro" id="IPR037066">
    <property type="entry name" value="Plug_dom_sf"/>
</dbReference>
<dbReference type="Pfam" id="PF00593">
    <property type="entry name" value="TonB_dep_Rec_b-barrel"/>
    <property type="match status" value="1"/>
</dbReference>
<evidence type="ECO:0000256" key="3">
    <source>
        <dbReference type="ARBA" id="ARBA00022448"/>
    </source>
</evidence>
<evidence type="ECO:0000259" key="16">
    <source>
        <dbReference type="Pfam" id="PF07715"/>
    </source>
</evidence>
<evidence type="ECO:0000256" key="14">
    <source>
        <dbReference type="SAM" id="SignalP"/>
    </source>
</evidence>
<dbReference type="InterPro" id="IPR011276">
    <property type="entry name" value="TonB_haem/Hb_rcpt"/>
</dbReference>
<dbReference type="EMBL" id="JACOFT010000007">
    <property type="protein sequence ID" value="MBC3813138.1"/>
    <property type="molecule type" value="Genomic_DNA"/>
</dbReference>
<dbReference type="Gene3D" id="2.40.170.20">
    <property type="entry name" value="TonB-dependent receptor, beta-barrel domain"/>
    <property type="match status" value="1"/>
</dbReference>
<evidence type="ECO:0000256" key="12">
    <source>
        <dbReference type="RuleBase" id="RU003357"/>
    </source>
</evidence>
<sequence length="743" mass="81199">MHKKPRLRPLCAAIAALPFPLFFSPALHAQTAETQLKEIVVSATRIEQSADDVAATISSVTQKQVEREMPVNLQEMMRYENGVSVRVLPNRASGVFSATGRAGNEGVNIRGLEGDQVRLQVDGVRLPSTYSSGPYAAGRGDYIDVEAYKRVEILRGPSSTQFGSDGLAGAVSFLTKDPADLLTLGKPTQFAFKSGYNSVDRSWSLVPSFAIRGDTVEAMVLASLRRGHETKTGGSNDSANINRTTANPAETSSDYVLAKMVIKKDRNNRFKLTAENLDRENSTTPLSFFGDSFAAAGLNDVKTRENITRQLLKLDYDYTNTDNSWFQSASASIYGQHSKNHQWGYEARSSTSGWNSRTRDTEYGEKVAGGNLQLESNFGNAVAHRLIYGIDASLTKVESLKEGNNMRDGVSLTGSSGFKVNKSFPDTDYRLLGAFIQDEISIDNLAIIPGLRYDSFKLTPKPDALYAVNNSIAPTTLSGNELSPKLGVIWKFSPVLNAFAQYAHGFRAPTPGQVNGGVTNLTANPPYTAIGNADLKPEISDSLEFGLRGRTQEFSYSASIFHGKYKNFIASNVQVGGAGTLASPTVFQSVNLSDVKINGFEARGEWNFSPNWMLSASYAHARGDQNSNGKSTPLETIDPDKLVLSLRYNEERYGAQANLSAAERKKRNPYGASSFSPGSYQVLDLMVWYNIDKNSSINAGVFNLLNQKYFLWADVRGVSANSASLDAYSQAGRNFSVSYRYQF</sequence>
<dbReference type="Proteomes" id="UP000637632">
    <property type="component" value="Unassembled WGS sequence"/>
</dbReference>
<dbReference type="Pfam" id="PF07715">
    <property type="entry name" value="Plug"/>
    <property type="match status" value="1"/>
</dbReference>
<feature type="signal peptide" evidence="14">
    <location>
        <begin position="1"/>
        <end position="29"/>
    </location>
</feature>
<dbReference type="CDD" id="cd01347">
    <property type="entry name" value="ligand_gated_channel"/>
    <property type="match status" value="1"/>
</dbReference>
<evidence type="ECO:0000256" key="13">
    <source>
        <dbReference type="SAM" id="MobiDB-lite"/>
    </source>
</evidence>
<dbReference type="InterPro" id="IPR000531">
    <property type="entry name" value="Beta-barrel_TonB"/>
</dbReference>
<dbReference type="InterPro" id="IPR010949">
    <property type="entry name" value="TonB_Hb/transfer/lactofer_rcpt"/>
</dbReference>
<dbReference type="PANTHER" id="PTHR30069:SF29">
    <property type="entry name" value="HEMOGLOBIN AND HEMOGLOBIN-HAPTOGLOBIN-BINDING PROTEIN 1-RELATED"/>
    <property type="match status" value="1"/>
</dbReference>
<evidence type="ECO:0000256" key="7">
    <source>
        <dbReference type="ARBA" id="ARBA00023077"/>
    </source>
</evidence>
<comment type="caution">
    <text evidence="17">The sequence shown here is derived from an EMBL/GenBank/DDBJ whole genome shotgun (WGS) entry which is preliminary data.</text>
</comment>
<name>A0ABR6XJR0_9BURK</name>
<evidence type="ECO:0000256" key="1">
    <source>
        <dbReference type="ARBA" id="ARBA00004571"/>
    </source>
</evidence>
<proteinExistence type="inferred from homology"/>
<feature type="domain" description="TonB-dependent receptor-like beta-barrel" evidence="15">
    <location>
        <begin position="278"/>
        <end position="704"/>
    </location>
</feature>
<evidence type="ECO:0000256" key="9">
    <source>
        <dbReference type="ARBA" id="ARBA00023170"/>
    </source>
</evidence>
<organism evidence="17 18">
    <name type="scientific">Undibacterium aquatile</name>
    <dbReference type="NCBI Taxonomy" id="1537398"/>
    <lineage>
        <taxon>Bacteria</taxon>
        <taxon>Pseudomonadati</taxon>
        <taxon>Pseudomonadota</taxon>
        <taxon>Betaproteobacteria</taxon>
        <taxon>Burkholderiales</taxon>
        <taxon>Oxalobacteraceae</taxon>
        <taxon>Undibacterium</taxon>
    </lineage>
</organism>
<evidence type="ECO:0000256" key="6">
    <source>
        <dbReference type="ARBA" id="ARBA00022729"/>
    </source>
</evidence>
<dbReference type="PROSITE" id="PS52016">
    <property type="entry name" value="TONB_DEPENDENT_REC_3"/>
    <property type="match status" value="1"/>
</dbReference>